<evidence type="ECO:0000256" key="4">
    <source>
        <dbReference type="ARBA" id="ARBA00022723"/>
    </source>
</evidence>
<dbReference type="PANTHER" id="PTHR43705">
    <property type="entry name" value="HYDROXYACYLGLUTATHIONE HYDROLASE"/>
    <property type="match status" value="1"/>
</dbReference>
<feature type="binding site" evidence="7">
    <location>
        <position position="129"/>
    </location>
    <ligand>
        <name>Zn(2+)</name>
        <dbReference type="ChEBI" id="CHEBI:29105"/>
        <label>1</label>
    </ligand>
</feature>
<dbReference type="GO" id="GO:0046872">
    <property type="term" value="F:metal ion binding"/>
    <property type="evidence" value="ECO:0007669"/>
    <property type="project" value="UniProtKB-KW"/>
</dbReference>
<dbReference type="InterPro" id="IPR032282">
    <property type="entry name" value="HAGH_C"/>
</dbReference>
<dbReference type="GO" id="GO:0019243">
    <property type="term" value="P:methylglyoxal catabolic process to D-lactate via S-lactoyl-glutathione"/>
    <property type="evidence" value="ECO:0007669"/>
    <property type="project" value="UniProtKB-UniRule"/>
</dbReference>
<dbReference type="InterPro" id="IPR050110">
    <property type="entry name" value="Glyoxalase_II_hydrolase"/>
</dbReference>
<evidence type="ECO:0000256" key="6">
    <source>
        <dbReference type="ARBA" id="ARBA00022833"/>
    </source>
</evidence>
<dbReference type="RefSeq" id="WP_311359979.1">
    <property type="nucleotide sequence ID" value="NZ_JAVRIE010000001.1"/>
</dbReference>
<evidence type="ECO:0000313" key="10">
    <source>
        <dbReference type="Proteomes" id="UP001249020"/>
    </source>
</evidence>
<keyword evidence="10" id="KW-1185">Reference proteome</keyword>
<dbReference type="Gene3D" id="3.60.15.10">
    <property type="entry name" value="Ribonuclease Z/Hydroxyacylglutathione hydrolase-like"/>
    <property type="match status" value="1"/>
</dbReference>
<evidence type="ECO:0000313" key="9">
    <source>
        <dbReference type="EMBL" id="MDT0581166.1"/>
    </source>
</evidence>
<name>A0AAW8QYV1_9ALTE</name>
<evidence type="ECO:0000256" key="2">
    <source>
        <dbReference type="ARBA" id="ARBA00004963"/>
    </source>
</evidence>
<dbReference type="HAMAP" id="MF_01374">
    <property type="entry name" value="Glyoxalase_2"/>
    <property type="match status" value="1"/>
</dbReference>
<dbReference type="Pfam" id="PF16123">
    <property type="entry name" value="HAGH_C"/>
    <property type="match status" value="1"/>
</dbReference>
<evidence type="ECO:0000259" key="8">
    <source>
        <dbReference type="SMART" id="SM00849"/>
    </source>
</evidence>
<dbReference type="PANTHER" id="PTHR43705:SF1">
    <property type="entry name" value="HYDROXYACYLGLUTATHIONE HYDROLASE GLOB"/>
    <property type="match status" value="1"/>
</dbReference>
<comment type="similarity">
    <text evidence="3 7">Belongs to the metallo-beta-lactamase superfamily. Glyoxalase II family.</text>
</comment>
<evidence type="ECO:0000256" key="7">
    <source>
        <dbReference type="HAMAP-Rule" id="MF_01374"/>
    </source>
</evidence>
<comment type="caution">
    <text evidence="9">The sequence shown here is derived from an EMBL/GenBank/DDBJ whole genome shotgun (WGS) entry which is preliminary data.</text>
</comment>
<feature type="binding site" evidence="7">
    <location>
        <position position="57"/>
    </location>
    <ligand>
        <name>Zn(2+)</name>
        <dbReference type="ChEBI" id="CHEBI:29105"/>
        <label>2</label>
    </ligand>
</feature>
<comment type="cofactor">
    <cofactor evidence="7">
        <name>Zn(2+)</name>
        <dbReference type="ChEBI" id="CHEBI:29105"/>
    </cofactor>
    <text evidence="7">Binds 2 Zn(2+) ions per subunit.</text>
</comment>
<dbReference type="SMART" id="SM00849">
    <property type="entry name" value="Lactamase_B"/>
    <property type="match status" value="1"/>
</dbReference>
<feature type="binding site" evidence="7">
    <location>
        <position position="53"/>
    </location>
    <ligand>
        <name>Zn(2+)</name>
        <dbReference type="ChEBI" id="CHEBI:29105"/>
        <label>1</label>
    </ligand>
</feature>
<dbReference type="InterPro" id="IPR036866">
    <property type="entry name" value="RibonucZ/Hydroxyglut_hydro"/>
</dbReference>
<dbReference type="AlphaFoldDB" id="A0AAW8QYV1"/>
<dbReference type="Proteomes" id="UP001249020">
    <property type="component" value="Unassembled WGS sequence"/>
</dbReference>
<feature type="binding site" evidence="7">
    <location>
        <position position="58"/>
    </location>
    <ligand>
        <name>Zn(2+)</name>
        <dbReference type="ChEBI" id="CHEBI:29105"/>
        <label>2</label>
    </ligand>
</feature>
<comment type="pathway">
    <text evidence="2 7">Secondary metabolite metabolism; methylglyoxal degradation; (R)-lactate from methylglyoxal: step 2/2.</text>
</comment>
<dbReference type="EMBL" id="JAVRIE010000001">
    <property type="protein sequence ID" value="MDT0581166.1"/>
    <property type="molecule type" value="Genomic_DNA"/>
</dbReference>
<comment type="subunit">
    <text evidence="7">Monomer.</text>
</comment>
<keyword evidence="5 7" id="KW-0378">Hydrolase</keyword>
<feature type="domain" description="Metallo-beta-lactamase" evidence="8">
    <location>
        <begin position="12"/>
        <end position="167"/>
    </location>
</feature>
<comment type="catalytic activity">
    <reaction evidence="1 7">
        <text>an S-(2-hydroxyacyl)glutathione + H2O = a 2-hydroxy carboxylate + glutathione + H(+)</text>
        <dbReference type="Rhea" id="RHEA:21864"/>
        <dbReference type="ChEBI" id="CHEBI:15377"/>
        <dbReference type="ChEBI" id="CHEBI:15378"/>
        <dbReference type="ChEBI" id="CHEBI:57925"/>
        <dbReference type="ChEBI" id="CHEBI:58896"/>
        <dbReference type="ChEBI" id="CHEBI:71261"/>
        <dbReference type="EC" id="3.1.2.6"/>
    </reaction>
</comment>
<dbReference type="GO" id="GO:0004416">
    <property type="term" value="F:hydroxyacylglutathione hydrolase activity"/>
    <property type="evidence" value="ECO:0007669"/>
    <property type="project" value="UniProtKB-UniRule"/>
</dbReference>
<evidence type="ECO:0000256" key="1">
    <source>
        <dbReference type="ARBA" id="ARBA00001623"/>
    </source>
</evidence>
<evidence type="ECO:0000256" key="3">
    <source>
        <dbReference type="ARBA" id="ARBA00006759"/>
    </source>
</evidence>
<evidence type="ECO:0000256" key="5">
    <source>
        <dbReference type="ARBA" id="ARBA00022801"/>
    </source>
</evidence>
<comment type="function">
    <text evidence="7">Thiolesterase that catalyzes the hydrolysis of S-D-lactoyl-glutathione to form glutathione and D-lactic acid.</text>
</comment>
<keyword evidence="6 7" id="KW-0862">Zinc</keyword>
<keyword evidence="4 7" id="KW-0479">Metal-binding</keyword>
<accession>A0AAW8QYV1</accession>
<dbReference type="SUPFAM" id="SSF56281">
    <property type="entry name" value="Metallo-hydrolase/oxidoreductase"/>
    <property type="match status" value="1"/>
</dbReference>
<sequence length="255" mass="28508">MNQIFAIPAFDDNYIWCLHDGKYAIVVDPGQAKPVEEALISADLTLTAILITHHHYDHVGGVLALKEKHNDVPVYGPKNPNIKGLTHNLSEGDIVSIESPSVTLNVLELHGHTMDHIGYVNEDLVFCGDTLFSAGCGRMFEGTPEIFYKSLSKLAALPENTKVYCTHEYTLANLAFAKHVDPENMALQEYSRWAEETRALGKITLPSDIKTQKRINPFLRCEDKRIEENIAKEMNLSPANAVEVFAALRSRKDSY</sequence>
<dbReference type="InterPro" id="IPR017782">
    <property type="entry name" value="Hydroxyacylglutathione_Hdrlase"/>
</dbReference>
<organism evidence="9 10">
    <name type="scientific">Brumicola blandensis</name>
    <dbReference type="NCBI Taxonomy" id="3075611"/>
    <lineage>
        <taxon>Bacteria</taxon>
        <taxon>Pseudomonadati</taxon>
        <taxon>Pseudomonadota</taxon>
        <taxon>Gammaproteobacteria</taxon>
        <taxon>Alteromonadales</taxon>
        <taxon>Alteromonadaceae</taxon>
        <taxon>Brumicola</taxon>
    </lineage>
</organism>
<feature type="binding site" evidence="7">
    <location>
        <position position="167"/>
    </location>
    <ligand>
        <name>Zn(2+)</name>
        <dbReference type="ChEBI" id="CHEBI:29105"/>
        <label>2</label>
    </ligand>
</feature>
<dbReference type="NCBIfam" id="TIGR03413">
    <property type="entry name" value="GSH_gloB"/>
    <property type="match status" value="1"/>
</dbReference>
<dbReference type="CDD" id="cd07723">
    <property type="entry name" value="hydroxyacylglutathione_hydrolase_MBL-fold"/>
    <property type="match status" value="1"/>
</dbReference>
<dbReference type="InterPro" id="IPR001279">
    <property type="entry name" value="Metallo-B-lactamas"/>
</dbReference>
<feature type="binding site" evidence="7">
    <location>
        <position position="129"/>
    </location>
    <ligand>
        <name>Zn(2+)</name>
        <dbReference type="ChEBI" id="CHEBI:29105"/>
        <label>2</label>
    </ligand>
</feature>
<gene>
    <name evidence="7 9" type="primary">gloB</name>
    <name evidence="9" type="ORF">RM544_01320</name>
</gene>
<feature type="binding site" evidence="7">
    <location>
        <position position="55"/>
    </location>
    <ligand>
        <name>Zn(2+)</name>
        <dbReference type="ChEBI" id="CHEBI:29105"/>
        <label>1</label>
    </ligand>
</feature>
<protein>
    <recommendedName>
        <fullName evidence="7">Hydroxyacylglutathione hydrolase</fullName>
        <ecNumber evidence="7">3.1.2.6</ecNumber>
    </recommendedName>
    <alternativeName>
        <fullName evidence="7">Glyoxalase II</fullName>
        <shortName evidence="7">Glx II</shortName>
    </alternativeName>
</protein>
<proteinExistence type="inferred from homology"/>
<reference evidence="9 10" key="1">
    <citation type="submission" date="2023-09" db="EMBL/GenBank/DDBJ databases">
        <authorList>
            <person name="Rey-Velasco X."/>
        </authorList>
    </citation>
    <scope>NUCLEOTIDE SEQUENCE [LARGE SCALE GENOMIC DNA]</scope>
    <source>
        <strain evidence="9 10">W409</strain>
    </source>
</reference>
<dbReference type="PIRSF" id="PIRSF005457">
    <property type="entry name" value="Glx"/>
    <property type="match status" value="1"/>
</dbReference>
<feature type="binding site" evidence="7">
    <location>
        <position position="112"/>
    </location>
    <ligand>
        <name>Zn(2+)</name>
        <dbReference type="ChEBI" id="CHEBI:29105"/>
        <label>1</label>
    </ligand>
</feature>
<dbReference type="InterPro" id="IPR035680">
    <property type="entry name" value="Clx_II_MBL"/>
</dbReference>
<dbReference type="EC" id="3.1.2.6" evidence="7"/>
<dbReference type="Pfam" id="PF00753">
    <property type="entry name" value="Lactamase_B"/>
    <property type="match status" value="1"/>
</dbReference>